<keyword evidence="1" id="KW-1133">Transmembrane helix</keyword>
<dbReference type="AlphaFoldDB" id="A0A0P9FCK6"/>
<feature type="transmembrane region" description="Helical" evidence="1">
    <location>
        <begin position="44"/>
        <end position="65"/>
    </location>
</feature>
<evidence type="ECO:0000313" key="3">
    <source>
        <dbReference type="Proteomes" id="UP000050509"/>
    </source>
</evidence>
<reference evidence="2 3" key="1">
    <citation type="submission" date="2015-09" db="EMBL/GenBank/DDBJ databases">
        <title>Draft genome sequence of Kouleothrix aurantiaca JCM 19913.</title>
        <authorList>
            <person name="Hemp J."/>
        </authorList>
    </citation>
    <scope>NUCLEOTIDE SEQUENCE [LARGE SCALE GENOMIC DNA]</scope>
    <source>
        <strain evidence="2 3">COM-B</strain>
    </source>
</reference>
<keyword evidence="1" id="KW-0812">Transmembrane</keyword>
<evidence type="ECO:0000256" key="1">
    <source>
        <dbReference type="SAM" id="Phobius"/>
    </source>
</evidence>
<evidence type="ECO:0000313" key="2">
    <source>
        <dbReference type="EMBL" id="KPV50476.1"/>
    </source>
</evidence>
<comment type="caution">
    <text evidence="2">The sequence shown here is derived from an EMBL/GenBank/DDBJ whole genome shotgun (WGS) entry which is preliminary data.</text>
</comment>
<proteinExistence type="predicted"/>
<dbReference type="EMBL" id="LJCR01001370">
    <property type="protein sequence ID" value="KPV50476.1"/>
    <property type="molecule type" value="Genomic_DNA"/>
</dbReference>
<protein>
    <submittedName>
        <fullName evidence="2">Uncharacterized protein</fullName>
    </submittedName>
</protein>
<dbReference type="Proteomes" id="UP000050509">
    <property type="component" value="Unassembled WGS sequence"/>
</dbReference>
<feature type="transmembrane region" description="Helical" evidence="1">
    <location>
        <begin position="20"/>
        <end position="38"/>
    </location>
</feature>
<name>A0A0P9FCK6_9CHLR</name>
<keyword evidence="3" id="KW-1185">Reference proteome</keyword>
<accession>A0A0P9FCK6</accession>
<keyword evidence="1" id="KW-0472">Membrane</keyword>
<feature type="non-terminal residue" evidence="2">
    <location>
        <position position="1"/>
    </location>
</feature>
<gene>
    <name evidence="2" type="ORF">SE17_26720</name>
</gene>
<sequence length="67" mass="7456">VWPADRVAGASALRLFVVRWFHALVWVFLAASCFLRGADSTSPLANQAAFAGLITYLIFMASMFLRY</sequence>
<organism evidence="2 3">
    <name type="scientific">Kouleothrix aurantiaca</name>
    <dbReference type="NCBI Taxonomy" id="186479"/>
    <lineage>
        <taxon>Bacteria</taxon>
        <taxon>Bacillati</taxon>
        <taxon>Chloroflexota</taxon>
        <taxon>Chloroflexia</taxon>
        <taxon>Chloroflexales</taxon>
        <taxon>Roseiflexineae</taxon>
        <taxon>Roseiflexaceae</taxon>
        <taxon>Kouleothrix</taxon>
    </lineage>
</organism>